<keyword evidence="1" id="KW-0175">Coiled coil</keyword>
<name>A0A2A7AMB8_9FIRM</name>
<reference evidence="2 3" key="1">
    <citation type="journal article" date="2017" name="Front. Microbiol.">
        <title>New Insights into the Diversity of the Genus Faecalibacterium.</title>
        <authorList>
            <person name="Benevides L."/>
            <person name="Burman S."/>
            <person name="Martin R."/>
            <person name="Robert V."/>
            <person name="Thomas M."/>
            <person name="Miquel S."/>
            <person name="Chain F."/>
            <person name="Sokol H."/>
            <person name="Bermudez-Humaran L.G."/>
            <person name="Morrison M."/>
            <person name="Langella P."/>
            <person name="Azevedo V.A."/>
            <person name="Chatel J.M."/>
            <person name="Soares S."/>
        </authorList>
    </citation>
    <scope>NUCLEOTIDE SEQUENCE [LARGE SCALE GENOMIC DNA]</scope>
    <source>
        <strain evidence="2 3">CNCM I 4575</strain>
    </source>
</reference>
<dbReference type="AlphaFoldDB" id="A0A2A7AMB8"/>
<evidence type="ECO:0000256" key="1">
    <source>
        <dbReference type="SAM" id="Coils"/>
    </source>
</evidence>
<sequence length="275" mass="30468">MTNEAPATTAALQGRIADLEQQLKLSDEGVSRLAQRCLALEQEVQACAAAHPQREMRTDSPTLLQPLLYYDTGFGFSEKDTLTAPDCTTDQLTGAVTATFELPVAAQKLRFDPGELPCCVTQLLFSDDRIVWEPANGTNLQGNTTLFLGDDPNYRLEGLSQYPAGMKLVVSYCYYPLEKLADEPLFCALLESVQLLQKNKNGEKQHIAELEQAVAAQQQTVALLHQQIAELHQKNAEVAARCQSYETSLEGVLNSSSWKLTLPLRRLLGLFRRSH</sequence>
<accession>A0A2A7AMB8</accession>
<protein>
    <submittedName>
        <fullName evidence="2">Uncharacterized protein</fullName>
    </submittedName>
</protein>
<gene>
    <name evidence="2" type="ORF">CGS58_12705</name>
</gene>
<dbReference type="RefSeq" id="WP_097840104.1">
    <property type="nucleotide sequence ID" value="NZ_NMTY01000031.1"/>
</dbReference>
<evidence type="ECO:0000313" key="3">
    <source>
        <dbReference type="Proteomes" id="UP000220005"/>
    </source>
</evidence>
<feature type="coiled-coil region" evidence="1">
    <location>
        <begin position="193"/>
        <end position="227"/>
    </location>
</feature>
<comment type="caution">
    <text evidence="2">The sequence shown here is derived from an EMBL/GenBank/DDBJ whole genome shotgun (WGS) entry which is preliminary data.</text>
</comment>
<evidence type="ECO:0000313" key="2">
    <source>
        <dbReference type="EMBL" id="PDX80344.1"/>
    </source>
</evidence>
<dbReference type="EMBL" id="NMTY01000031">
    <property type="protein sequence ID" value="PDX80344.1"/>
    <property type="molecule type" value="Genomic_DNA"/>
</dbReference>
<organism evidence="2 3">
    <name type="scientific">Faecalibacterium prausnitzii</name>
    <dbReference type="NCBI Taxonomy" id="853"/>
    <lineage>
        <taxon>Bacteria</taxon>
        <taxon>Bacillati</taxon>
        <taxon>Bacillota</taxon>
        <taxon>Clostridia</taxon>
        <taxon>Eubacteriales</taxon>
        <taxon>Oscillospiraceae</taxon>
        <taxon>Faecalibacterium</taxon>
    </lineage>
</organism>
<dbReference type="Proteomes" id="UP000220005">
    <property type="component" value="Unassembled WGS sequence"/>
</dbReference>
<proteinExistence type="predicted"/>